<evidence type="ECO:0000256" key="3">
    <source>
        <dbReference type="ARBA" id="ARBA00022771"/>
    </source>
</evidence>
<evidence type="ECO:0000256" key="1">
    <source>
        <dbReference type="ARBA" id="ARBA00004123"/>
    </source>
</evidence>
<evidence type="ECO:0000313" key="11">
    <source>
        <dbReference type="Proteomes" id="UP001160148"/>
    </source>
</evidence>
<organism evidence="10 11">
    <name type="scientific">Macrosiphum euphorbiae</name>
    <name type="common">potato aphid</name>
    <dbReference type="NCBI Taxonomy" id="13131"/>
    <lineage>
        <taxon>Eukaryota</taxon>
        <taxon>Metazoa</taxon>
        <taxon>Ecdysozoa</taxon>
        <taxon>Arthropoda</taxon>
        <taxon>Hexapoda</taxon>
        <taxon>Insecta</taxon>
        <taxon>Pterygota</taxon>
        <taxon>Neoptera</taxon>
        <taxon>Paraneoptera</taxon>
        <taxon>Hemiptera</taxon>
        <taxon>Sternorrhyncha</taxon>
        <taxon>Aphidomorpha</taxon>
        <taxon>Aphidoidea</taxon>
        <taxon>Aphididae</taxon>
        <taxon>Macrosiphini</taxon>
        <taxon>Macrosiphum</taxon>
    </lineage>
</organism>
<evidence type="ECO:0000313" key="10">
    <source>
        <dbReference type="EMBL" id="CAI6353507.1"/>
    </source>
</evidence>
<reference evidence="10 11" key="1">
    <citation type="submission" date="2023-01" db="EMBL/GenBank/DDBJ databases">
        <authorList>
            <person name="Whitehead M."/>
        </authorList>
    </citation>
    <scope>NUCLEOTIDE SEQUENCE [LARGE SCALE GENOMIC DNA]</scope>
</reference>
<name>A0AAV0WCJ4_9HEMI</name>
<dbReference type="SMART" id="SM00614">
    <property type="entry name" value="ZnF_BED"/>
    <property type="match status" value="1"/>
</dbReference>
<dbReference type="SUPFAM" id="SSF57667">
    <property type="entry name" value="beta-beta-alpha zinc fingers"/>
    <property type="match status" value="1"/>
</dbReference>
<dbReference type="Proteomes" id="UP001160148">
    <property type="component" value="Unassembled WGS sequence"/>
</dbReference>
<keyword evidence="7" id="KW-0539">Nucleus</keyword>
<comment type="subcellular location">
    <subcellularLocation>
        <location evidence="1">Nucleus</location>
    </subcellularLocation>
</comment>
<evidence type="ECO:0000256" key="5">
    <source>
        <dbReference type="ARBA" id="ARBA00023015"/>
    </source>
</evidence>
<evidence type="ECO:0000256" key="8">
    <source>
        <dbReference type="PROSITE-ProRule" id="PRU00027"/>
    </source>
</evidence>
<keyword evidence="5" id="KW-0805">Transcription regulation</keyword>
<keyword evidence="4" id="KW-0862">Zinc</keyword>
<dbReference type="GO" id="GO:0008270">
    <property type="term" value="F:zinc ion binding"/>
    <property type="evidence" value="ECO:0007669"/>
    <property type="project" value="UniProtKB-KW"/>
</dbReference>
<feature type="domain" description="BED-type" evidence="9">
    <location>
        <begin position="6"/>
        <end position="58"/>
    </location>
</feature>
<dbReference type="InterPro" id="IPR012337">
    <property type="entry name" value="RNaseH-like_sf"/>
</dbReference>
<dbReference type="SUPFAM" id="SSF53098">
    <property type="entry name" value="Ribonuclease H-like"/>
    <property type="match status" value="1"/>
</dbReference>
<dbReference type="PANTHER" id="PTHR46481:SF10">
    <property type="entry name" value="ZINC FINGER BED DOMAIN-CONTAINING PROTEIN 39"/>
    <property type="match status" value="1"/>
</dbReference>
<keyword evidence="11" id="KW-1185">Reference proteome</keyword>
<keyword evidence="3 8" id="KW-0863">Zinc-finger</keyword>
<protein>
    <recommendedName>
        <fullName evidence="9">BED-type domain-containing protein</fullName>
    </recommendedName>
</protein>
<proteinExistence type="predicted"/>
<dbReference type="PROSITE" id="PS50808">
    <property type="entry name" value="ZF_BED"/>
    <property type="match status" value="1"/>
</dbReference>
<keyword evidence="2" id="KW-0479">Metal-binding</keyword>
<dbReference type="GO" id="GO:0009791">
    <property type="term" value="P:post-embryonic development"/>
    <property type="evidence" value="ECO:0007669"/>
    <property type="project" value="UniProtKB-ARBA"/>
</dbReference>
<evidence type="ECO:0000256" key="6">
    <source>
        <dbReference type="ARBA" id="ARBA00023163"/>
    </source>
</evidence>
<dbReference type="AlphaFoldDB" id="A0AAV0WCJ4"/>
<dbReference type="Pfam" id="PF02892">
    <property type="entry name" value="zf-BED"/>
    <property type="match status" value="1"/>
</dbReference>
<evidence type="ECO:0000256" key="4">
    <source>
        <dbReference type="ARBA" id="ARBA00022833"/>
    </source>
</evidence>
<evidence type="ECO:0000256" key="2">
    <source>
        <dbReference type="ARBA" id="ARBA00022723"/>
    </source>
</evidence>
<evidence type="ECO:0000259" key="9">
    <source>
        <dbReference type="PROSITE" id="PS50808"/>
    </source>
</evidence>
<accession>A0AAV0WCJ4</accession>
<evidence type="ECO:0000256" key="7">
    <source>
        <dbReference type="ARBA" id="ARBA00023242"/>
    </source>
</evidence>
<dbReference type="PANTHER" id="PTHR46481">
    <property type="entry name" value="ZINC FINGER BED DOMAIN-CONTAINING PROTEIN 4"/>
    <property type="match status" value="1"/>
</dbReference>
<dbReference type="InterPro" id="IPR052035">
    <property type="entry name" value="ZnF_BED_domain_contain"/>
</dbReference>
<dbReference type="InterPro" id="IPR036236">
    <property type="entry name" value="Znf_C2H2_sf"/>
</dbReference>
<dbReference type="EMBL" id="CARXXK010000002">
    <property type="protein sequence ID" value="CAI6353507.1"/>
    <property type="molecule type" value="Genomic_DNA"/>
</dbReference>
<dbReference type="GO" id="GO:0003677">
    <property type="term" value="F:DNA binding"/>
    <property type="evidence" value="ECO:0007669"/>
    <property type="project" value="InterPro"/>
</dbReference>
<dbReference type="GO" id="GO:0005634">
    <property type="term" value="C:nucleus"/>
    <property type="evidence" value="ECO:0007669"/>
    <property type="project" value="UniProtKB-SubCell"/>
</dbReference>
<dbReference type="InterPro" id="IPR003656">
    <property type="entry name" value="Znf_BED"/>
</dbReference>
<gene>
    <name evidence="10" type="ORF">MEUPH1_LOCUS9624</name>
</gene>
<keyword evidence="6" id="KW-0804">Transcription</keyword>
<comment type="caution">
    <text evidence="10">The sequence shown here is derived from an EMBL/GenBank/DDBJ whole genome shotgun (WGS) entry which is preliminary data.</text>
</comment>
<sequence length="292" mass="32874">MSWLKKNSSVVWNYFINDVNNSNEAHCSLCKKTYQRSSGTSNLMEHLKRKHMTRLERDNIIQAKEKDQNEIQNSINIPGTSRASQPHDTLSTVPVVTNLTNKINSNETTIATTASEPPLKRQKQLVLSNRFGAPSELQIKAFYEAIILDSRYTIPSRRALGRTIIPNMYTNVRNKVQTLLNDTSYIAITTDIWTSINTDSFKTMTAHFFPKGQSKLKTVVMYTKNLEHSHTGAHLAQIMTSELNSWGILDKVVGIVTDGGSNIKSAVRLMDIQHIPCRPQTKSYSSTSSISQ</sequence>